<evidence type="ECO:0000313" key="2">
    <source>
        <dbReference type="Proteomes" id="UP001404104"/>
    </source>
</evidence>
<organism evidence="1 2">
    <name type="scientific">Sphingomonas qilianensis</name>
    <dbReference type="NCBI Taxonomy" id="1736690"/>
    <lineage>
        <taxon>Bacteria</taxon>
        <taxon>Pseudomonadati</taxon>
        <taxon>Pseudomonadota</taxon>
        <taxon>Alphaproteobacteria</taxon>
        <taxon>Sphingomonadales</taxon>
        <taxon>Sphingomonadaceae</taxon>
        <taxon>Sphingomonas</taxon>
    </lineage>
</organism>
<accession>A0ABU9XTZ7</accession>
<dbReference type="RefSeq" id="WP_345864525.1">
    <property type="nucleotide sequence ID" value="NZ_JBDIMF010000003.1"/>
</dbReference>
<keyword evidence="1" id="KW-0255">Endonuclease</keyword>
<gene>
    <name evidence="1" type="ORF">ABC969_09905</name>
</gene>
<protein>
    <submittedName>
        <fullName evidence="1">Restriction endonuclease</fullName>
    </submittedName>
</protein>
<keyword evidence="1" id="KW-0378">Hydrolase</keyword>
<dbReference type="EMBL" id="JBDIMF010000003">
    <property type="protein sequence ID" value="MEN2786731.1"/>
    <property type="molecule type" value="Genomic_DNA"/>
</dbReference>
<dbReference type="Proteomes" id="UP001404104">
    <property type="component" value="Unassembled WGS sequence"/>
</dbReference>
<comment type="caution">
    <text evidence="1">The sequence shown here is derived from an EMBL/GenBank/DDBJ whole genome shotgun (WGS) entry which is preliminary data.</text>
</comment>
<sequence>MIHRTVSEWKYLPIEPVGEGAFTRAHADRLIAVARAATLGGEDGTGILTDHHSKLRAQQVVGVIAAAGVTCEILPKIEGLGSGEDEVSRTQVRERLIHMLAVAHDLDVSSGQMTALGVQNSHLLEVLIGLFCTKLTEALRHGMPRRYVGHEEDLPTLRGRLDVQRQFTTLAASPQRLACRFDALSSDIALNRVMKVAVTRLAQVAGSVANQRRLRELAHIYAYVTAVPVSALRWDDIVLDRTNARWRGLRDLARLLLRGDYQTTSHGRAPGFSLLFAMNDLFEAYVARMLARALKGSELHVVAQDRRLYCLTEPEGARRFQVRPDILVRRGDETVMVIDTKWKRIAARIDDPKQGVSQADVYQMMAYGRLYGCAQLMLLYPHHGGLRAAGETGRYRVTGCADELITATIDVSQRSEIEARLARLCAAGCDPAAAPESVASAAHP</sequence>
<keyword evidence="1" id="KW-0540">Nuclease</keyword>
<reference evidence="1 2" key="1">
    <citation type="submission" date="2024-05" db="EMBL/GenBank/DDBJ databases">
        <authorList>
            <person name="Liu Q."/>
            <person name="Xin Y.-H."/>
        </authorList>
    </citation>
    <scope>NUCLEOTIDE SEQUENCE [LARGE SCALE GENOMIC DNA]</scope>
    <source>
        <strain evidence="1 2">CGMCC 1.15349</strain>
    </source>
</reference>
<dbReference type="PANTHER" id="PTHR38733:SF1">
    <property type="entry name" value="TYPE IV METHYL-DIRECTED RESTRICTION ENZYME ECOKMCRBC"/>
    <property type="match status" value="1"/>
</dbReference>
<evidence type="ECO:0000313" key="1">
    <source>
        <dbReference type="EMBL" id="MEN2786731.1"/>
    </source>
</evidence>
<dbReference type="GO" id="GO:0004519">
    <property type="term" value="F:endonuclease activity"/>
    <property type="evidence" value="ECO:0007669"/>
    <property type="project" value="UniProtKB-KW"/>
</dbReference>
<dbReference type="Pfam" id="PF10117">
    <property type="entry name" value="McrBC"/>
    <property type="match status" value="1"/>
</dbReference>
<name>A0ABU9XTZ7_9SPHN</name>
<dbReference type="PANTHER" id="PTHR38733">
    <property type="entry name" value="PROTEIN MCRC"/>
    <property type="match status" value="1"/>
</dbReference>
<dbReference type="InterPro" id="IPR019292">
    <property type="entry name" value="McrC"/>
</dbReference>
<keyword evidence="2" id="KW-1185">Reference proteome</keyword>
<proteinExistence type="predicted"/>